<dbReference type="GO" id="GO:0000287">
    <property type="term" value="F:magnesium ion binding"/>
    <property type="evidence" value="ECO:0007669"/>
    <property type="project" value="TreeGrafter"/>
</dbReference>
<dbReference type="eggNOG" id="COG0413">
    <property type="taxonomic scope" value="Bacteria"/>
</dbReference>
<feature type="binding site" evidence="8 11">
    <location>
        <position position="115"/>
    </location>
    <ligand>
        <name>Mg(2+)</name>
        <dbReference type="ChEBI" id="CHEBI:18420"/>
    </ligand>
</feature>
<feature type="binding site" evidence="8 10">
    <location>
        <position position="113"/>
    </location>
    <ligand>
        <name>3-methyl-2-oxobutanoate</name>
        <dbReference type="ChEBI" id="CHEBI:11851"/>
    </ligand>
</feature>
<dbReference type="UniPathway" id="UPA00028">
    <property type="reaction ID" value="UER00003"/>
</dbReference>
<keyword evidence="12" id="KW-0489">Methyltransferase</keyword>
<evidence type="ECO:0000313" key="12">
    <source>
        <dbReference type="EMBL" id="EIC22139.1"/>
    </source>
</evidence>
<comment type="subcellular location">
    <subcellularLocation>
        <location evidence="8">Cytoplasm</location>
    </subcellularLocation>
</comment>
<proteinExistence type="inferred from homology"/>
<dbReference type="NCBIfam" id="TIGR00222">
    <property type="entry name" value="panB"/>
    <property type="match status" value="1"/>
</dbReference>
<comment type="subunit">
    <text evidence="3 8">Homodecamer; pentamer of dimers.</text>
</comment>
<evidence type="ECO:0000256" key="9">
    <source>
        <dbReference type="PIRSR" id="PIRSR000388-1"/>
    </source>
</evidence>
<dbReference type="OrthoDB" id="9781789at2"/>
<dbReference type="Pfam" id="PF02548">
    <property type="entry name" value="Pantoate_transf"/>
    <property type="match status" value="1"/>
</dbReference>
<keyword evidence="5 8" id="KW-0808">Transferase</keyword>
<evidence type="ECO:0000256" key="3">
    <source>
        <dbReference type="ARBA" id="ARBA00011424"/>
    </source>
</evidence>
<evidence type="ECO:0000313" key="13">
    <source>
        <dbReference type="Proteomes" id="UP000002964"/>
    </source>
</evidence>
<evidence type="ECO:0000256" key="5">
    <source>
        <dbReference type="ARBA" id="ARBA00022679"/>
    </source>
</evidence>
<evidence type="ECO:0000256" key="7">
    <source>
        <dbReference type="ARBA" id="ARBA00056497"/>
    </source>
</evidence>
<dbReference type="CDD" id="cd06557">
    <property type="entry name" value="KPHMT-like"/>
    <property type="match status" value="1"/>
</dbReference>
<feature type="binding site" evidence="8 10">
    <location>
        <begin position="45"/>
        <end position="46"/>
    </location>
    <ligand>
        <name>3-methyl-2-oxobutanoate</name>
        <dbReference type="ChEBI" id="CHEBI:11851"/>
    </ligand>
</feature>
<dbReference type="RefSeq" id="WP_009148725.1">
    <property type="nucleotide sequence ID" value="NZ_CP121471.1"/>
</dbReference>
<comment type="function">
    <text evidence="7 8">Catalyzes the reversible reaction in which hydroxymethyl group from 5,10-methylenetetrahydrofolate is transferred onto alpha-ketoisovalerate to form ketopantoate.</text>
</comment>
<evidence type="ECO:0000256" key="6">
    <source>
        <dbReference type="ARBA" id="ARBA00022723"/>
    </source>
</evidence>
<dbReference type="SUPFAM" id="SSF51621">
    <property type="entry name" value="Phosphoenolpyruvate/pyruvate domain"/>
    <property type="match status" value="1"/>
</dbReference>
<feature type="binding site" evidence="8 11">
    <location>
        <position position="84"/>
    </location>
    <ligand>
        <name>Mg(2+)</name>
        <dbReference type="ChEBI" id="CHEBI:18420"/>
    </ligand>
</feature>
<feature type="binding site" evidence="8 10">
    <location>
        <position position="84"/>
    </location>
    <ligand>
        <name>3-methyl-2-oxobutanoate</name>
        <dbReference type="ChEBI" id="CHEBI:11851"/>
    </ligand>
</feature>
<keyword evidence="6 8" id="KW-0479">Metal-binding</keyword>
<evidence type="ECO:0000256" key="10">
    <source>
        <dbReference type="PIRSR" id="PIRSR000388-2"/>
    </source>
</evidence>
<dbReference type="AlphaFoldDB" id="H8YZL2"/>
<dbReference type="GO" id="GO:0005737">
    <property type="term" value="C:cytoplasm"/>
    <property type="evidence" value="ECO:0007669"/>
    <property type="project" value="UniProtKB-SubCell"/>
</dbReference>
<comment type="catalytic activity">
    <reaction evidence="8">
        <text>(6R)-5,10-methylene-5,6,7,8-tetrahydrofolate + 3-methyl-2-oxobutanoate + H2O = 2-dehydropantoate + (6S)-5,6,7,8-tetrahydrofolate</text>
        <dbReference type="Rhea" id="RHEA:11824"/>
        <dbReference type="ChEBI" id="CHEBI:11561"/>
        <dbReference type="ChEBI" id="CHEBI:11851"/>
        <dbReference type="ChEBI" id="CHEBI:15377"/>
        <dbReference type="ChEBI" id="CHEBI:15636"/>
        <dbReference type="ChEBI" id="CHEBI:57453"/>
        <dbReference type="EC" id="2.1.2.11"/>
    </reaction>
</comment>
<sequence>MDSITLKRLARMKREHQRIACLTCYDATFARLLESAGVEVLLVGDSLGNVIQGHGSTLAVTLDDMVYHSACVARAISAPLLIADLPFLSYATPAQAIESARQLMGDGGARMIKLEGGSQVLDTIRLLSDFGVPVCAHLGLLPQSVHRLGGYRYQGRDAAAAERIRADALALQQAGAELLVLECVPAALATELSQSLSLPVIGIGAGADCDGQVLVLHDLLGASVTGQPRFSRDFLTGQSHGLRGAVDAYVTAVKTGTFPGPEQILF</sequence>
<dbReference type="GO" id="GO:0032259">
    <property type="term" value="P:methylation"/>
    <property type="evidence" value="ECO:0007669"/>
    <property type="project" value="UniProtKB-KW"/>
</dbReference>
<dbReference type="InterPro" id="IPR040442">
    <property type="entry name" value="Pyrv_kinase-like_dom_sf"/>
</dbReference>
<keyword evidence="8" id="KW-0963">Cytoplasm</keyword>
<accession>H8YZL2</accession>
<reference evidence="12 13" key="2">
    <citation type="submission" date="2011-11" db="EMBL/GenBank/DDBJ databases">
        <authorList>
            <consortium name="US DOE Joint Genome Institute"/>
            <person name="Lucas S."/>
            <person name="Han J."/>
            <person name="Lapidus A."/>
            <person name="Cheng J.-F."/>
            <person name="Goodwin L."/>
            <person name="Pitluck S."/>
            <person name="Peters L."/>
            <person name="Ovchinnikova G."/>
            <person name="Zhang X."/>
            <person name="Detter J.C."/>
            <person name="Han C."/>
            <person name="Tapia R."/>
            <person name="Land M."/>
            <person name="Hauser L."/>
            <person name="Kyrpides N."/>
            <person name="Ivanova N."/>
            <person name="Pagani I."/>
            <person name="Vogl K."/>
            <person name="Liu Z."/>
            <person name="Overmann J."/>
            <person name="Frigaard N.-U."/>
            <person name="Bryant D."/>
            <person name="Woyke T."/>
        </authorList>
    </citation>
    <scope>NUCLEOTIDE SEQUENCE [LARGE SCALE GENOMIC DNA]</scope>
    <source>
        <strain evidence="12 13">970</strain>
    </source>
</reference>
<dbReference type="Proteomes" id="UP000002964">
    <property type="component" value="Unassembled WGS sequence"/>
</dbReference>
<evidence type="ECO:0000256" key="1">
    <source>
        <dbReference type="ARBA" id="ARBA00005033"/>
    </source>
</evidence>
<keyword evidence="13" id="KW-1185">Reference proteome</keyword>
<dbReference type="GO" id="GO:0015940">
    <property type="term" value="P:pantothenate biosynthetic process"/>
    <property type="evidence" value="ECO:0007669"/>
    <property type="project" value="UniProtKB-UniRule"/>
</dbReference>
<dbReference type="FunFam" id="3.20.20.60:FF:000003">
    <property type="entry name" value="3-methyl-2-oxobutanoate hydroxymethyltransferase"/>
    <property type="match status" value="1"/>
</dbReference>
<evidence type="ECO:0000256" key="11">
    <source>
        <dbReference type="PIRSR" id="PIRSR000388-3"/>
    </source>
</evidence>
<keyword evidence="4 8" id="KW-0566">Pantothenate biosynthesis</keyword>
<name>H8YZL2_9GAMM</name>
<evidence type="ECO:0000256" key="8">
    <source>
        <dbReference type="HAMAP-Rule" id="MF_00156"/>
    </source>
</evidence>
<keyword evidence="8 11" id="KW-0460">Magnesium</keyword>
<gene>
    <name evidence="8" type="primary">panB</name>
    <name evidence="12" type="ORF">Thi970DRAFT_02389</name>
</gene>
<reference evidence="13" key="1">
    <citation type="submission" date="2011-06" db="EMBL/GenBank/DDBJ databases">
        <authorList>
            <consortium name="US DOE Joint Genome Institute (JGI-PGF)"/>
            <person name="Lucas S."/>
            <person name="Han J."/>
            <person name="Lapidus A."/>
            <person name="Cheng J.-F."/>
            <person name="Goodwin L."/>
            <person name="Pitluck S."/>
            <person name="Peters L."/>
            <person name="Land M.L."/>
            <person name="Hauser L."/>
            <person name="Vogl K."/>
            <person name="Liu Z."/>
            <person name="Overmann J."/>
            <person name="Frigaard N.-U."/>
            <person name="Bryant D.A."/>
            <person name="Woyke T.J."/>
        </authorList>
    </citation>
    <scope>NUCLEOTIDE SEQUENCE [LARGE SCALE GENOMIC DNA]</scope>
    <source>
        <strain evidence="13">970</strain>
    </source>
</reference>
<dbReference type="Gene3D" id="3.20.20.60">
    <property type="entry name" value="Phosphoenolpyruvate-binding domains"/>
    <property type="match status" value="1"/>
</dbReference>
<dbReference type="PANTHER" id="PTHR20881">
    <property type="entry name" value="3-METHYL-2-OXOBUTANOATE HYDROXYMETHYLTRANSFERASE"/>
    <property type="match status" value="1"/>
</dbReference>
<comment type="pathway">
    <text evidence="1 8">Cofactor biosynthesis; (R)-pantothenate biosynthesis; (R)-pantoate from 3-methyl-2-oxobutanoate: step 1/2.</text>
</comment>
<dbReference type="PIRSF" id="PIRSF000388">
    <property type="entry name" value="Pantoate_hydroxy_MeTrfase"/>
    <property type="match status" value="1"/>
</dbReference>
<protein>
    <recommendedName>
        <fullName evidence="8">3-methyl-2-oxobutanoate hydroxymethyltransferase</fullName>
        <ecNumber evidence="8">2.1.2.11</ecNumber>
    </recommendedName>
    <alternativeName>
        <fullName evidence="8">Ketopantoate hydroxymethyltransferase</fullName>
        <shortName evidence="8">KPHMT</shortName>
    </alternativeName>
</protein>
<dbReference type="GO" id="GO:0008168">
    <property type="term" value="F:methyltransferase activity"/>
    <property type="evidence" value="ECO:0007669"/>
    <property type="project" value="UniProtKB-KW"/>
</dbReference>
<dbReference type="InterPro" id="IPR015813">
    <property type="entry name" value="Pyrv/PenolPyrv_kinase-like_dom"/>
</dbReference>
<dbReference type="GO" id="GO:0003864">
    <property type="term" value="F:3-methyl-2-oxobutanoate hydroxymethyltransferase activity"/>
    <property type="evidence" value="ECO:0007669"/>
    <property type="project" value="UniProtKB-UniRule"/>
</dbReference>
<comment type="similarity">
    <text evidence="2 8">Belongs to the PanB family.</text>
</comment>
<organism evidence="12 13">
    <name type="scientific">Thiorhodovibrio frisius</name>
    <dbReference type="NCBI Taxonomy" id="631362"/>
    <lineage>
        <taxon>Bacteria</taxon>
        <taxon>Pseudomonadati</taxon>
        <taxon>Pseudomonadota</taxon>
        <taxon>Gammaproteobacteria</taxon>
        <taxon>Chromatiales</taxon>
        <taxon>Chromatiaceae</taxon>
        <taxon>Thiorhodovibrio</taxon>
    </lineage>
</organism>
<dbReference type="HAMAP" id="MF_00156">
    <property type="entry name" value="PanB"/>
    <property type="match status" value="1"/>
</dbReference>
<evidence type="ECO:0000256" key="2">
    <source>
        <dbReference type="ARBA" id="ARBA00008676"/>
    </source>
</evidence>
<comment type="cofactor">
    <cofactor evidence="8 11">
        <name>Mg(2+)</name>
        <dbReference type="ChEBI" id="CHEBI:18420"/>
    </cofactor>
    <text evidence="8 11">Binds 1 Mg(2+) ion per subunit.</text>
</comment>
<feature type="binding site" evidence="8 11">
    <location>
        <position position="45"/>
    </location>
    <ligand>
        <name>Mg(2+)</name>
        <dbReference type="ChEBI" id="CHEBI:18420"/>
    </ligand>
</feature>
<dbReference type="STRING" id="631362.Thi970DRAFT_02389"/>
<feature type="active site" description="Proton acceptor" evidence="8 9">
    <location>
        <position position="182"/>
    </location>
</feature>
<dbReference type="NCBIfam" id="NF001452">
    <property type="entry name" value="PRK00311.1"/>
    <property type="match status" value="1"/>
</dbReference>
<dbReference type="EMBL" id="JH603169">
    <property type="protein sequence ID" value="EIC22139.1"/>
    <property type="molecule type" value="Genomic_DNA"/>
</dbReference>
<dbReference type="PANTHER" id="PTHR20881:SF0">
    <property type="entry name" value="3-METHYL-2-OXOBUTANOATE HYDROXYMETHYLTRANSFERASE"/>
    <property type="match status" value="1"/>
</dbReference>
<dbReference type="InterPro" id="IPR003700">
    <property type="entry name" value="Pantoate_hydroxy_MeTrfase"/>
</dbReference>
<dbReference type="EC" id="2.1.2.11" evidence="8"/>
<evidence type="ECO:0000256" key="4">
    <source>
        <dbReference type="ARBA" id="ARBA00022655"/>
    </source>
</evidence>
<dbReference type="HOGENOM" id="CLU_036645_1_0_6"/>